<comment type="similarity">
    <text evidence="1 7">Belongs to the peptidase S8 family.</text>
</comment>
<accession>A0A9Q1QYE3</accession>
<evidence type="ECO:0000256" key="7">
    <source>
        <dbReference type="PROSITE-ProRule" id="PRU01240"/>
    </source>
</evidence>
<dbReference type="Gene3D" id="3.40.50.200">
    <property type="entry name" value="Peptidase S8/S53 domain"/>
    <property type="match status" value="2"/>
</dbReference>
<evidence type="ECO:0000256" key="3">
    <source>
        <dbReference type="ARBA" id="ARBA00022729"/>
    </source>
</evidence>
<sequence>MSPLTSGILAKNNSALSDVDPSFCDDGSLDGSKVKGKILFCLENLNQDGTIKKYGGVGAIMSTDDFSDTAMSTATYVHIADGDKINHYINTTKSPTATIFRSRTINITAPFIPSFSSRGRQIISLNILKPDFAAPGLSILAAFSKLRKYNILFGTSMSCPHAAGAAAYVKTFHPDWSPAAIKSALMTTDREDVISVFPNTIRQLRTTRSWDFIGMPLNVKRKPQVESDIIVGVIDTGVWIDSPSFNDEGFGPPPSKWKGKCDKGVNFTKCNNKVIGVQYFNLEGVGDSDQITPADFEGHGTHTASTVGGIPVSGASLYDLAKGTARGGVPSARIAAYKACWSLGCSDSDILASFDAAIADGVDIISLSVGGGSRDFFNDSIAIGAFHALKRGILTSCAGGNSGPELGSIENVAPWIFTVAASSIDRQFETDVMLDNGVKISGVSINTFEPKKKWFPLTTGVLAEVKNASYHGNSSACDAGTLEESKVKGKIVYCLGSSQQDSTIEYMKGAGAIIVADKMTDVAFTTYISATNINTTYAAQVEKYINSTKFPRAVIYKSRTVNMTAPFVASFSSRGPQAISLNILKPDIAAPGLSILAAYSELTSLNGDSSEDKRIVKYYVESGTSMACPHAAAAAAYVKSFHPDWSPAAIKSALMTTAKSMKIRPVGAELASGSGQINPRKAINPGLIYDLDFDSYISYFCKEGYNSTNIALLTGSKKYKCSSIPKAKGADGLNYPSMHLQLQHANESDISAIFYRTVTYVGNGKAVYKAKVRGPKCLSIKAVPNVLSFSRVNEKKSFRVELKGKFIREKSWYLSGSLVWSGKKPNVKSPILVYRPLLNNVY</sequence>
<feature type="domain" description="Peptidase S8/S53" evidence="8">
    <location>
        <begin position="227"/>
        <end position="660"/>
    </location>
</feature>
<evidence type="ECO:0000256" key="6">
    <source>
        <dbReference type="PIRSR" id="PIRSR615500-1"/>
    </source>
</evidence>
<dbReference type="InterPro" id="IPR023828">
    <property type="entry name" value="Peptidase_S8_Ser-AS"/>
</dbReference>
<feature type="domain" description="Peptidase S8/S53" evidence="8">
    <location>
        <begin position="107"/>
        <end position="189"/>
    </location>
</feature>
<dbReference type="CDD" id="cd04852">
    <property type="entry name" value="Peptidases_S8_3"/>
    <property type="match status" value="1"/>
</dbReference>
<dbReference type="GO" id="GO:0006508">
    <property type="term" value="P:proteolysis"/>
    <property type="evidence" value="ECO:0007669"/>
    <property type="project" value="UniProtKB-KW"/>
</dbReference>
<dbReference type="Gene3D" id="3.50.30.30">
    <property type="match status" value="1"/>
</dbReference>
<proteinExistence type="inferred from homology"/>
<evidence type="ECO:0000256" key="5">
    <source>
        <dbReference type="ARBA" id="ARBA00022825"/>
    </source>
</evidence>
<dbReference type="PROSITE" id="PS00138">
    <property type="entry name" value="SUBTILASE_SER"/>
    <property type="match status" value="2"/>
</dbReference>
<dbReference type="InterPro" id="IPR000209">
    <property type="entry name" value="Peptidase_S8/S53_dom"/>
</dbReference>
<name>A0A9Q1QYE3_9SOLA</name>
<feature type="domain" description="Subtilisin-like protease fibronectin type-III" evidence="9">
    <location>
        <begin position="733"/>
        <end position="833"/>
    </location>
</feature>
<dbReference type="PRINTS" id="PR00723">
    <property type="entry name" value="SUBTILISIN"/>
</dbReference>
<evidence type="ECO:0000256" key="2">
    <source>
        <dbReference type="ARBA" id="ARBA00022670"/>
    </source>
</evidence>
<keyword evidence="11" id="KW-1185">Reference proteome</keyword>
<dbReference type="EMBL" id="JAJAGQ010000020">
    <property type="protein sequence ID" value="KAJ8532715.1"/>
    <property type="molecule type" value="Genomic_DNA"/>
</dbReference>
<protein>
    <recommendedName>
        <fullName evidence="12">Cucumisin</fullName>
    </recommendedName>
</protein>
<keyword evidence="4 7" id="KW-0378">Hydrolase</keyword>
<keyword evidence="3" id="KW-0732">Signal</keyword>
<dbReference type="CDD" id="cd02120">
    <property type="entry name" value="PA_subtilisin_like"/>
    <property type="match status" value="2"/>
</dbReference>
<dbReference type="AlphaFoldDB" id="A0A9Q1QYE3"/>
<dbReference type="SUPFAM" id="SSF52743">
    <property type="entry name" value="Subtilisin-like"/>
    <property type="match status" value="2"/>
</dbReference>
<dbReference type="InterPro" id="IPR034197">
    <property type="entry name" value="Peptidases_S8_3"/>
</dbReference>
<dbReference type="PANTHER" id="PTHR10795">
    <property type="entry name" value="PROPROTEIN CONVERTASE SUBTILISIN/KEXIN"/>
    <property type="match status" value="1"/>
</dbReference>
<comment type="caution">
    <text evidence="7">Lacks conserved residue(s) required for the propagation of feature annotation.</text>
</comment>
<evidence type="ECO:0000256" key="4">
    <source>
        <dbReference type="ARBA" id="ARBA00022801"/>
    </source>
</evidence>
<feature type="active site" description="Charge relay system" evidence="6 7">
    <location>
        <position position="625"/>
    </location>
</feature>
<dbReference type="OrthoDB" id="206201at2759"/>
<evidence type="ECO:0000259" key="9">
    <source>
        <dbReference type="Pfam" id="PF17766"/>
    </source>
</evidence>
<dbReference type="FunFam" id="3.40.50.200:FF:000006">
    <property type="entry name" value="Subtilisin-like protease SBT1.5"/>
    <property type="match status" value="1"/>
</dbReference>
<dbReference type="Pfam" id="PF00082">
    <property type="entry name" value="Peptidase_S8"/>
    <property type="match status" value="2"/>
</dbReference>
<dbReference type="InterPro" id="IPR045051">
    <property type="entry name" value="SBT"/>
</dbReference>
<dbReference type="InterPro" id="IPR036852">
    <property type="entry name" value="Peptidase_S8/S53_dom_sf"/>
</dbReference>
<evidence type="ECO:0008006" key="12">
    <source>
        <dbReference type="Google" id="ProtNLM"/>
    </source>
</evidence>
<reference evidence="11" key="1">
    <citation type="journal article" date="2023" name="Proc. Natl. Acad. Sci. U.S.A.">
        <title>Genomic and structural basis for evolution of tropane alkaloid biosynthesis.</title>
        <authorList>
            <person name="Wanga Y.-J."/>
            <person name="Taina T."/>
            <person name="Yua J.-Y."/>
            <person name="Lia J."/>
            <person name="Xua B."/>
            <person name="Chenc J."/>
            <person name="D'Auriad J.C."/>
            <person name="Huanga J.-P."/>
            <person name="Huanga S.-X."/>
        </authorList>
    </citation>
    <scope>NUCLEOTIDE SEQUENCE [LARGE SCALE GENOMIC DNA]</scope>
    <source>
        <strain evidence="11">cv. KIB-2019</strain>
    </source>
</reference>
<evidence type="ECO:0000313" key="11">
    <source>
        <dbReference type="Proteomes" id="UP001152561"/>
    </source>
</evidence>
<gene>
    <name evidence="10" type="ORF">K7X08_015604</name>
</gene>
<feature type="active site" description="Charge relay system" evidence="6 7">
    <location>
        <position position="299"/>
    </location>
</feature>
<feature type="active site" description="Charge relay system" evidence="6 7">
    <location>
        <position position="235"/>
    </location>
</feature>
<keyword evidence="2 7" id="KW-0645">Protease</keyword>
<comment type="caution">
    <text evidence="10">The sequence shown here is derived from an EMBL/GenBank/DDBJ whole genome shotgun (WGS) entry which is preliminary data.</text>
</comment>
<dbReference type="Gene3D" id="2.60.40.2310">
    <property type="match status" value="1"/>
</dbReference>
<evidence type="ECO:0000259" key="8">
    <source>
        <dbReference type="Pfam" id="PF00082"/>
    </source>
</evidence>
<evidence type="ECO:0000256" key="1">
    <source>
        <dbReference type="ARBA" id="ARBA00011073"/>
    </source>
</evidence>
<organism evidence="10 11">
    <name type="scientific">Anisodus acutangulus</name>
    <dbReference type="NCBI Taxonomy" id="402998"/>
    <lineage>
        <taxon>Eukaryota</taxon>
        <taxon>Viridiplantae</taxon>
        <taxon>Streptophyta</taxon>
        <taxon>Embryophyta</taxon>
        <taxon>Tracheophyta</taxon>
        <taxon>Spermatophyta</taxon>
        <taxon>Magnoliopsida</taxon>
        <taxon>eudicotyledons</taxon>
        <taxon>Gunneridae</taxon>
        <taxon>Pentapetalae</taxon>
        <taxon>asterids</taxon>
        <taxon>lamiids</taxon>
        <taxon>Solanales</taxon>
        <taxon>Solanaceae</taxon>
        <taxon>Solanoideae</taxon>
        <taxon>Hyoscyameae</taxon>
        <taxon>Anisodus</taxon>
    </lineage>
</organism>
<dbReference type="GO" id="GO:0004252">
    <property type="term" value="F:serine-type endopeptidase activity"/>
    <property type="evidence" value="ECO:0007669"/>
    <property type="project" value="UniProtKB-UniRule"/>
</dbReference>
<keyword evidence="5 7" id="KW-0720">Serine protease</keyword>
<evidence type="ECO:0000313" key="10">
    <source>
        <dbReference type="EMBL" id="KAJ8532715.1"/>
    </source>
</evidence>
<dbReference type="InterPro" id="IPR015500">
    <property type="entry name" value="Peptidase_S8_subtilisin-rel"/>
</dbReference>
<dbReference type="PROSITE" id="PS51892">
    <property type="entry name" value="SUBTILASE"/>
    <property type="match status" value="2"/>
</dbReference>
<dbReference type="InterPro" id="IPR041469">
    <property type="entry name" value="Subtilisin-like_FN3"/>
</dbReference>
<dbReference type="Proteomes" id="UP001152561">
    <property type="component" value="Unassembled WGS sequence"/>
</dbReference>
<dbReference type="Pfam" id="PF17766">
    <property type="entry name" value="fn3_6"/>
    <property type="match status" value="1"/>
</dbReference>